<dbReference type="OrthoDB" id="9768142at2"/>
<dbReference type="GO" id="GO:0043093">
    <property type="term" value="P:FtsZ-dependent cytokinesis"/>
    <property type="evidence" value="ECO:0007669"/>
    <property type="project" value="UniProtKB-UniRule"/>
</dbReference>
<keyword evidence="1" id="KW-0131">Cell cycle</keyword>
<evidence type="ECO:0000256" key="2">
    <source>
        <dbReference type="PROSITE-ProRule" id="PRU00339"/>
    </source>
</evidence>
<dbReference type="Pfam" id="PF13432">
    <property type="entry name" value="TPR_16"/>
    <property type="match status" value="1"/>
</dbReference>
<comment type="caution">
    <text evidence="4">The sequence shown here is derived from an EMBL/GenBank/DDBJ whole genome shotgun (WGS) entry which is preliminary data.</text>
</comment>
<comment type="function">
    <text evidence="1">Mediates coordination of peptidoglycan synthesis and outer membrane constriction during cell division.</text>
</comment>
<dbReference type="Pfam" id="PF13174">
    <property type="entry name" value="TPR_6"/>
    <property type="match status" value="1"/>
</dbReference>
<dbReference type="InterPro" id="IPR019734">
    <property type="entry name" value="TPR_rpt"/>
</dbReference>
<dbReference type="NCBIfam" id="TIGR02795">
    <property type="entry name" value="tol_pal_ybgF"/>
    <property type="match status" value="1"/>
</dbReference>
<keyword evidence="1" id="KW-0132">Cell division</keyword>
<accession>A0A8H2PLF5</accession>
<feature type="signal peptide" evidence="1">
    <location>
        <begin position="1"/>
        <end position="21"/>
    </location>
</feature>
<organism evidence="4 5">
    <name type="scientific">Colwellia ponticola</name>
    <dbReference type="NCBI Taxonomy" id="2304625"/>
    <lineage>
        <taxon>Bacteria</taxon>
        <taxon>Pseudomonadati</taxon>
        <taxon>Pseudomonadota</taxon>
        <taxon>Gammaproteobacteria</taxon>
        <taxon>Alteromonadales</taxon>
        <taxon>Colwelliaceae</taxon>
        <taxon>Colwellia</taxon>
    </lineage>
</organism>
<reference evidence="4 5" key="1">
    <citation type="submission" date="2019-05" db="EMBL/GenBank/DDBJ databases">
        <title>Colwellia ponticola sp. nov., isolated from seawater.</title>
        <authorList>
            <person name="Yoon J.-H."/>
        </authorList>
    </citation>
    <scope>NUCLEOTIDE SEQUENCE [LARGE SCALE GENOMIC DNA]</scope>
    <source>
        <strain evidence="4 5">OISW-25</strain>
    </source>
</reference>
<dbReference type="Gene3D" id="1.25.40.10">
    <property type="entry name" value="Tetratricopeptide repeat domain"/>
    <property type="match status" value="1"/>
</dbReference>
<comment type="similarity">
    <text evidence="1">Belongs to the CpoB family.</text>
</comment>
<evidence type="ECO:0000256" key="1">
    <source>
        <dbReference type="HAMAP-Rule" id="MF_02066"/>
    </source>
</evidence>
<dbReference type="Gene3D" id="1.20.5.110">
    <property type="match status" value="1"/>
</dbReference>
<keyword evidence="1" id="KW-0732">Signal</keyword>
<dbReference type="InterPro" id="IPR014162">
    <property type="entry name" value="CpoB_C"/>
</dbReference>
<dbReference type="InterPro" id="IPR032519">
    <property type="entry name" value="YbgF_tri"/>
</dbReference>
<dbReference type="HAMAP" id="MF_02066">
    <property type="entry name" value="CpoB"/>
    <property type="match status" value="1"/>
</dbReference>
<evidence type="ECO:0000313" key="4">
    <source>
        <dbReference type="EMBL" id="TMM46921.1"/>
    </source>
</evidence>
<dbReference type="SMART" id="SM00028">
    <property type="entry name" value="TPR"/>
    <property type="match status" value="2"/>
</dbReference>
<evidence type="ECO:0000259" key="3">
    <source>
        <dbReference type="Pfam" id="PF16331"/>
    </source>
</evidence>
<feature type="chain" id="PRO_5035027999" description="Cell division coordinator CpoB" evidence="1">
    <location>
        <begin position="22"/>
        <end position="267"/>
    </location>
</feature>
<gene>
    <name evidence="4" type="primary">ybgF</name>
    <name evidence="1" type="synonym">cpoB</name>
    <name evidence="4" type="ORF">FCS21_03890</name>
</gene>
<comment type="subcellular location">
    <subcellularLocation>
        <location evidence="1">Periplasm</location>
    </subcellularLocation>
</comment>
<keyword evidence="1" id="KW-0574">Periplasm</keyword>
<name>A0A8H2PLF5_9GAMM</name>
<dbReference type="InterPro" id="IPR011990">
    <property type="entry name" value="TPR-like_helical_dom_sf"/>
</dbReference>
<feature type="domain" description="YbgF trimerisation" evidence="3">
    <location>
        <begin position="40"/>
        <end position="107"/>
    </location>
</feature>
<dbReference type="RefSeq" id="WP_138620682.1">
    <property type="nucleotide sequence ID" value="NZ_SZVP01000002.1"/>
</dbReference>
<keyword evidence="5" id="KW-1185">Reference proteome</keyword>
<dbReference type="InterPro" id="IPR034706">
    <property type="entry name" value="CpoB"/>
</dbReference>
<dbReference type="Proteomes" id="UP000307702">
    <property type="component" value="Unassembled WGS sequence"/>
</dbReference>
<keyword evidence="2" id="KW-0802">TPR repeat</keyword>
<dbReference type="GO" id="GO:0030288">
    <property type="term" value="C:outer membrane-bounded periplasmic space"/>
    <property type="evidence" value="ECO:0007669"/>
    <property type="project" value="UniProtKB-UniRule"/>
</dbReference>
<dbReference type="SUPFAM" id="SSF48452">
    <property type="entry name" value="TPR-like"/>
    <property type="match status" value="1"/>
</dbReference>
<sequence length="267" mass="29655" precursor="true">MKLKKVLFGMMFTASTVSALAVAKAPVIDVNANAIDSAALTEQLNTLSRKLDSRNKAQVNIQRQLDSLHTEVNELRGVTELHSHQLSEVLARQREIYQEIDRRVNEVIELTAKTPPSASNINTGVSVVADSSVSTTSYSDNLTENESYDRALNLVLKDKSYKQAIIEFEAFNKSFPDSSYAPNAHYWLGQLLFNQGELDQANQAFDVVVTKHKASTKRPDALLKLAMIAQKQNNSQKAITIYQQLLKEYPDSTAGKLAKPRLSSLTN</sequence>
<dbReference type="AlphaFoldDB" id="A0A8H2PLF5"/>
<feature type="repeat" description="TPR" evidence="2">
    <location>
        <begin position="219"/>
        <end position="252"/>
    </location>
</feature>
<dbReference type="Pfam" id="PF16331">
    <property type="entry name" value="TolA_bind_tri"/>
    <property type="match status" value="1"/>
</dbReference>
<evidence type="ECO:0000313" key="5">
    <source>
        <dbReference type="Proteomes" id="UP000307702"/>
    </source>
</evidence>
<dbReference type="PROSITE" id="PS50005">
    <property type="entry name" value="TPR"/>
    <property type="match status" value="1"/>
</dbReference>
<proteinExistence type="inferred from homology"/>
<dbReference type="EMBL" id="SZVP01000002">
    <property type="protein sequence ID" value="TMM46921.1"/>
    <property type="molecule type" value="Genomic_DNA"/>
</dbReference>
<dbReference type="GO" id="GO:0070206">
    <property type="term" value="P:protein trimerization"/>
    <property type="evidence" value="ECO:0007669"/>
    <property type="project" value="InterPro"/>
</dbReference>
<protein>
    <recommendedName>
        <fullName evidence="1">Cell division coordinator CpoB</fullName>
    </recommendedName>
</protein>